<evidence type="ECO:0000313" key="2">
    <source>
        <dbReference type="EMBL" id="ACY96748.1"/>
    </source>
</evidence>
<dbReference type="Proteomes" id="UP000001918">
    <property type="component" value="Chromosome"/>
</dbReference>
<keyword evidence="3" id="KW-1185">Reference proteome</keyword>
<feature type="region of interest" description="Disordered" evidence="1">
    <location>
        <begin position="182"/>
        <end position="206"/>
    </location>
</feature>
<organism evidence="2 3">
    <name type="scientific">Thermomonospora curvata (strain ATCC 19995 / DSM 43183 / JCM 3096 / KCTC 9072 / NBRC 15933 / NCIMB 10081 / Henssen B9)</name>
    <dbReference type="NCBI Taxonomy" id="471852"/>
    <lineage>
        <taxon>Bacteria</taxon>
        <taxon>Bacillati</taxon>
        <taxon>Actinomycetota</taxon>
        <taxon>Actinomycetes</taxon>
        <taxon>Streptosporangiales</taxon>
        <taxon>Thermomonosporaceae</taxon>
        <taxon>Thermomonospora</taxon>
    </lineage>
</organism>
<proteinExistence type="predicted"/>
<dbReference type="AlphaFoldDB" id="D1A8Q3"/>
<gene>
    <name evidence="2" type="ordered locus">Tcur_1165</name>
</gene>
<protein>
    <submittedName>
        <fullName evidence="2">Uncharacterized protein</fullName>
    </submittedName>
</protein>
<dbReference type="HOGENOM" id="CLU_1331398_0_0_11"/>
<name>D1A8Q3_THECD</name>
<dbReference type="KEGG" id="tcu:Tcur_1165"/>
<dbReference type="RefSeq" id="WP_012851532.1">
    <property type="nucleotide sequence ID" value="NC_013510.1"/>
</dbReference>
<dbReference type="eggNOG" id="ENOG50328MW">
    <property type="taxonomic scope" value="Bacteria"/>
</dbReference>
<sequence length="206" mass="22777">MPGLEFDVLAHLPLGAEEPLQGRAGTRFTREAGVIIGRPVVEALSPSDFPPSAASRVDFDRWRYFQIRFPFDLEEARYGQRYIEAQYEVTLIELDAVALQLGKTPLAPDAGPLPDEELTTFGLGQRVFRWRLRPHGDRPLTEGSRVVRVVLQLPPDLTVLRGEIGVSALLQDAADPGETVRVNQPGPQPFRLNLSDGAFDTLPEAP</sequence>
<evidence type="ECO:0000313" key="3">
    <source>
        <dbReference type="Proteomes" id="UP000001918"/>
    </source>
</evidence>
<dbReference type="OrthoDB" id="4553959at2"/>
<evidence type="ECO:0000256" key="1">
    <source>
        <dbReference type="SAM" id="MobiDB-lite"/>
    </source>
</evidence>
<accession>D1A8Q3</accession>
<dbReference type="STRING" id="471852.Tcur_1165"/>
<reference evidence="2 3" key="1">
    <citation type="journal article" date="2011" name="Stand. Genomic Sci.">
        <title>Complete genome sequence of Thermomonospora curvata type strain (B9).</title>
        <authorList>
            <person name="Chertkov O."/>
            <person name="Sikorski J."/>
            <person name="Nolan M."/>
            <person name="Lapidus A."/>
            <person name="Lucas S."/>
            <person name="Del Rio T.G."/>
            <person name="Tice H."/>
            <person name="Cheng J.F."/>
            <person name="Goodwin L."/>
            <person name="Pitluck S."/>
            <person name="Liolios K."/>
            <person name="Ivanova N."/>
            <person name="Mavromatis K."/>
            <person name="Mikhailova N."/>
            <person name="Ovchinnikova G."/>
            <person name="Pati A."/>
            <person name="Chen A."/>
            <person name="Palaniappan K."/>
            <person name="Djao O.D."/>
            <person name="Land M."/>
            <person name="Hauser L."/>
            <person name="Chang Y.J."/>
            <person name="Jeffries C.D."/>
            <person name="Brettin T."/>
            <person name="Han C."/>
            <person name="Detter J.C."/>
            <person name="Rohde M."/>
            <person name="Goker M."/>
            <person name="Woyke T."/>
            <person name="Bristow J."/>
            <person name="Eisen J.A."/>
            <person name="Markowitz V."/>
            <person name="Hugenholtz P."/>
            <person name="Klenk H.P."/>
            <person name="Kyrpides N.C."/>
        </authorList>
    </citation>
    <scope>NUCLEOTIDE SEQUENCE [LARGE SCALE GENOMIC DNA]</scope>
    <source>
        <strain evidence="3">ATCC 19995 / DSM 43183 / JCM 3096 / KCTC 9072 / NBRC 15933 / NCIMB 10081 / Henssen B9</strain>
    </source>
</reference>
<dbReference type="EMBL" id="CP001738">
    <property type="protein sequence ID" value="ACY96748.1"/>
    <property type="molecule type" value="Genomic_DNA"/>
</dbReference>